<reference evidence="1" key="1">
    <citation type="journal article" date="2023" name="Mol. Phylogenet. Evol.">
        <title>Genome-scale phylogeny and comparative genomics of the fungal order Sordariales.</title>
        <authorList>
            <person name="Hensen N."/>
            <person name="Bonometti L."/>
            <person name="Westerberg I."/>
            <person name="Brannstrom I.O."/>
            <person name="Guillou S."/>
            <person name="Cros-Aarteil S."/>
            <person name="Calhoun S."/>
            <person name="Haridas S."/>
            <person name="Kuo A."/>
            <person name="Mondo S."/>
            <person name="Pangilinan J."/>
            <person name="Riley R."/>
            <person name="LaButti K."/>
            <person name="Andreopoulos B."/>
            <person name="Lipzen A."/>
            <person name="Chen C."/>
            <person name="Yan M."/>
            <person name="Daum C."/>
            <person name="Ng V."/>
            <person name="Clum A."/>
            <person name="Steindorff A."/>
            <person name="Ohm R.A."/>
            <person name="Martin F."/>
            <person name="Silar P."/>
            <person name="Natvig D.O."/>
            <person name="Lalanne C."/>
            <person name="Gautier V."/>
            <person name="Ament-Velasquez S.L."/>
            <person name="Kruys A."/>
            <person name="Hutchinson M.I."/>
            <person name="Powell A.J."/>
            <person name="Barry K."/>
            <person name="Miller A.N."/>
            <person name="Grigoriev I.V."/>
            <person name="Debuchy R."/>
            <person name="Gladieux P."/>
            <person name="Hiltunen Thoren M."/>
            <person name="Johannesson H."/>
        </authorList>
    </citation>
    <scope>NUCLEOTIDE SEQUENCE</scope>
    <source>
        <strain evidence="1">FGSC 1904</strain>
    </source>
</reference>
<evidence type="ECO:0000313" key="1">
    <source>
        <dbReference type="EMBL" id="KAK3400611.1"/>
    </source>
</evidence>
<evidence type="ECO:0000313" key="2">
    <source>
        <dbReference type="Proteomes" id="UP001281003"/>
    </source>
</evidence>
<protein>
    <submittedName>
        <fullName evidence="1">Uncharacterized protein</fullName>
    </submittedName>
</protein>
<dbReference type="EMBL" id="JAUTDP010000003">
    <property type="protein sequence ID" value="KAK3400611.1"/>
    <property type="molecule type" value="Genomic_DNA"/>
</dbReference>
<reference evidence="1" key="2">
    <citation type="submission" date="2023-07" db="EMBL/GenBank/DDBJ databases">
        <authorList>
            <consortium name="Lawrence Berkeley National Laboratory"/>
            <person name="Haridas S."/>
            <person name="Hensen N."/>
            <person name="Bonometti L."/>
            <person name="Westerberg I."/>
            <person name="Brannstrom I.O."/>
            <person name="Guillou S."/>
            <person name="Cros-Aarteil S."/>
            <person name="Calhoun S."/>
            <person name="Kuo A."/>
            <person name="Mondo S."/>
            <person name="Pangilinan J."/>
            <person name="Riley R."/>
            <person name="LaButti K."/>
            <person name="Andreopoulos B."/>
            <person name="Lipzen A."/>
            <person name="Chen C."/>
            <person name="Yanf M."/>
            <person name="Daum C."/>
            <person name="Ng V."/>
            <person name="Clum A."/>
            <person name="Steindorff A."/>
            <person name="Ohm R."/>
            <person name="Martin F."/>
            <person name="Silar P."/>
            <person name="Natvig D."/>
            <person name="Lalanne C."/>
            <person name="Gautier V."/>
            <person name="Ament-velasquez S.L."/>
            <person name="Kruys A."/>
            <person name="Hutchinson M.I."/>
            <person name="Powell A.J."/>
            <person name="Barry K."/>
            <person name="Miller A.N."/>
            <person name="Grigoriev I.V."/>
            <person name="Debuchy R."/>
            <person name="Gladieux P."/>
            <person name="Thoren M.H."/>
            <person name="Johannesson H."/>
        </authorList>
    </citation>
    <scope>NUCLEOTIDE SEQUENCE</scope>
    <source>
        <strain evidence="1">FGSC 1904</strain>
    </source>
</reference>
<keyword evidence="2" id="KW-1185">Reference proteome</keyword>
<proteinExistence type="predicted"/>
<name>A0AAE0UDX0_SORBR</name>
<dbReference type="AlphaFoldDB" id="A0AAE0UDX0"/>
<comment type="caution">
    <text evidence="1">The sequence shown here is derived from an EMBL/GenBank/DDBJ whole genome shotgun (WGS) entry which is preliminary data.</text>
</comment>
<organism evidence="1 2">
    <name type="scientific">Sordaria brevicollis</name>
    <dbReference type="NCBI Taxonomy" id="83679"/>
    <lineage>
        <taxon>Eukaryota</taxon>
        <taxon>Fungi</taxon>
        <taxon>Dikarya</taxon>
        <taxon>Ascomycota</taxon>
        <taxon>Pezizomycotina</taxon>
        <taxon>Sordariomycetes</taxon>
        <taxon>Sordariomycetidae</taxon>
        <taxon>Sordariales</taxon>
        <taxon>Sordariaceae</taxon>
        <taxon>Sordaria</taxon>
    </lineage>
</organism>
<accession>A0AAE0UDX0</accession>
<dbReference type="Proteomes" id="UP001281003">
    <property type="component" value="Unassembled WGS sequence"/>
</dbReference>
<sequence>MSLFRQILIPEVSPNGPNNSGTERASTIPPVHTDCLFLLHHTVEAILKRSSRKPRRQTKIAATTRRMSLRVSLVAKVTISQAWCIMIRLAGAHACLISGVNVSLFSVKSQRPRCRSRGYLPVCNVATGTRRKAVQSTSGKWNPAQWSTENGYFQTGSWGQGGISSLAEIKLSELHFRLPLPNPGRDPVSASISQYQPASASISQHQTSIGKHREVHAKEMEEARLFLSARFGRRNFGIAVGRGRL</sequence>
<gene>
    <name evidence="1" type="ORF">B0T20DRAFT_149411</name>
</gene>